<comment type="caution">
    <text evidence="2">The sequence shown here is derived from an EMBL/GenBank/DDBJ whole genome shotgun (WGS) entry which is preliminary data.</text>
</comment>
<evidence type="ECO:0000256" key="1">
    <source>
        <dbReference type="SAM" id="Phobius"/>
    </source>
</evidence>
<dbReference type="Proteomes" id="UP000284676">
    <property type="component" value="Unassembled WGS sequence"/>
</dbReference>
<reference evidence="2 3" key="1">
    <citation type="submission" date="2018-08" db="EMBL/GenBank/DDBJ databases">
        <title>A genome reference for cultivated species of the human gut microbiota.</title>
        <authorList>
            <person name="Zou Y."/>
            <person name="Xue W."/>
            <person name="Luo G."/>
        </authorList>
    </citation>
    <scope>NUCLEOTIDE SEQUENCE [LARGE SCALE GENOMIC DNA]</scope>
    <source>
        <strain evidence="2 3">AM25-1</strain>
    </source>
</reference>
<feature type="transmembrane region" description="Helical" evidence="1">
    <location>
        <begin position="237"/>
        <end position="261"/>
    </location>
</feature>
<evidence type="ECO:0000313" key="3">
    <source>
        <dbReference type="Proteomes" id="UP000284676"/>
    </source>
</evidence>
<protein>
    <submittedName>
        <fullName evidence="2">Uncharacterized protein</fullName>
    </submittedName>
</protein>
<name>A0A414PUV7_FUSMR</name>
<keyword evidence="1" id="KW-0472">Membrane</keyword>
<feature type="transmembrane region" description="Helical" evidence="1">
    <location>
        <begin position="15"/>
        <end position="36"/>
    </location>
</feature>
<keyword evidence="1" id="KW-0812">Transmembrane</keyword>
<proteinExistence type="predicted"/>
<dbReference type="EMBL" id="QRHL01000009">
    <property type="protein sequence ID" value="RHF72334.1"/>
    <property type="molecule type" value="Genomic_DNA"/>
</dbReference>
<gene>
    <name evidence="2" type="ORF">DW663_07055</name>
</gene>
<organism evidence="2 3">
    <name type="scientific">Fusobacterium mortiferum</name>
    <dbReference type="NCBI Taxonomy" id="850"/>
    <lineage>
        <taxon>Bacteria</taxon>
        <taxon>Fusobacteriati</taxon>
        <taxon>Fusobacteriota</taxon>
        <taxon>Fusobacteriia</taxon>
        <taxon>Fusobacteriales</taxon>
        <taxon>Fusobacteriaceae</taxon>
        <taxon>Fusobacterium</taxon>
    </lineage>
</organism>
<keyword evidence="1" id="KW-1133">Transmembrane helix</keyword>
<accession>A0A414PUV7</accession>
<dbReference type="AlphaFoldDB" id="A0A414PUV7"/>
<feature type="transmembrane region" description="Helical" evidence="1">
    <location>
        <begin position="200"/>
        <end position="225"/>
    </location>
</feature>
<sequence length="273" mass="31832">MITEELIMKFLQNPWIVFITTTFTIIGIPLTVYTYFKTKKEKSLKFEIKSNNIFKNFESIIENIKVTCENKNISTLTITKILIWCDGKETIYNTDIATQMPLIIKSKEGKEILEAKIISSNNQTNNITLEKLENNSYKINFEFLDNKDGFIIQVVHTGSSSKDIILSGKIKGMKGNIEKKDSKNNKILNKIFKSKILKFFILKLSPYFILFITFTVIVYTTYLLISKNKEFEKELEVMGIGFYAIFISYIFMFISTAKLLLKKRRIPKEFQDF</sequence>
<evidence type="ECO:0000313" key="2">
    <source>
        <dbReference type="EMBL" id="RHF72334.1"/>
    </source>
</evidence>